<reference evidence="8 9" key="1">
    <citation type="submission" date="2019-03" db="EMBL/GenBank/DDBJ databases">
        <title>Genomic Encyclopedia of Archaeal and Bacterial Type Strains, Phase II (KMG-II): from individual species to whole genera.</title>
        <authorList>
            <person name="Goeker M."/>
        </authorList>
    </citation>
    <scope>NUCLEOTIDE SEQUENCE [LARGE SCALE GENOMIC DNA]</scope>
    <source>
        <strain evidence="8 9">DSM 28323</strain>
    </source>
</reference>
<sequence>MHIKNLFNKVVLSFLAILLGVLTLNAQTPLYTGVLVSDVGTSNNIGQANTSRNIAVDAVGNIGVVYVGSAGLRFAKSVNRGQSFLPSVQLLSTATSGNCEVEVADNGNIYVIYSNGSQLQLFISLDGGATFTGPNNLGTGSTPHIASYGSNVYVVPQNGSVVYRNSNNGVGAFSSVSLGSSWVYADIRVDKANGDVYMIADNPTLYMFRSTNSGATFSPVTISGSVFYSSYAITTGPLGKFIYAAGGSNANGYRIDFATGSSTLLTVGTSAVAQGRTLLADEFGNFVDGYAPTTSSVAIRVSGDRGTTFGAPITIANATTHNIVRNASTQDVDIVYQGTDGKIYLAAYPNLLKGLTVSNVNAFYCAGATGTLNYSATGALLNSGNQFIVQLSDKNRSFANPTTIGSISSTNATGTINFTIPDTVSSGTQYRIRVISTNTAVTGADNLFDISINPTPVANITTSGATSICEGSPVLLASSAGNSYLWSNGATTSSISVNVPGTYTVTVGNGCGLTATSAPITVNVTPKPVINVTGSLTLCGTGASVGLSSSTTGTAYLWSNGATTQSITATTAGTYTVRVTGGGCTLTSSPVTVVVNTLPTVSVAKTDETCVGASNGTITINATGTATPFQYSINGGNSFVSNNSFTNLSPGTYTVIVKTAGGCTTTGQQVTIGVTPDVTAPVPTVATLPVINRRCAVTVTTIPTATDNCSGVVNATTESNLNFTTDGTYTIIWKYKDAAGNETTQTQTVIVSSPKIGVSGAANNIPNGNTATIVADNTDFGTMQPSVSISKSFTIQNTGTQPLTITAVNSSNNAFTVSALSLPLVIPAGANESFSIGFNSATVGVQQATITINSDDCNDTSYTYAVKATVVCIDPTFLNTNINIQNATTANSCDAVVNYPLSVTGAPAPNVSYTFSGATIGAGVGTGSGQTFNKGITHVVVTATNICTTTTTEFDVVVVDSTLPIATSQNITVQLGANGTASITAAQVNNGSSDNCGIASIAVDKTSFDCSNVGANTVTLTVTDVNGNSSTATAVVTVVDNILPIATSQNITVQLGANGTASITAAQVNNGSTDNCGIASISVNKTTFDCSNVGANTVTLTVTDVNGNSNTATAVVTVVDNIQPIATSQNITVQLGANGTASITAAQVNNGSTDNCGIASISVNKTSFDCSNVGANTVTLTVTDVNGNSSTATATVTVVDNIAPTITAPANITVNTNLNCTATGVVLGTPVSADNCTVQSVTNNAPAAFPIGNTTVTWIVTDASGRTAAATQVVTVKDATAPTPQLATLPDITGQCSVTVSTVPKANDNCSGIINATTTSPLVYSAQGTYTITWRYTDAAGNISTQTQKVIVKDDTPPVINCPAPITVTAPANQCGATVTYSTPTVSDNCGGGNTGVQTLTSGAQFFDYADNRMETQNSPGLPMTFVPTDGQKLAVFLVNCGSTHYMYQNVTLPSSGPINLGLDMKYTNHFTGGFSTSQFIAIELRNPSTNAIIATLFKTNPGAAQSTPMTHYNFDLSAYAGQQVRLQVVDAVINNFFIDVQLDNITIPGSSLVNGSFETGDYTGWTIGSASTSCGTFGIGSGPSLSVVQKEGLPSGSVFPIGTTTNTFEVTDLAGNKTTCSFNVTVNAPEISISGNGTEIVSGDNTPSTTDHTDLGGTIPGTAISKTYVIANNGTSALIINSINSNNAAFTRSGISLPATIQPGQTASFTISFNATALGTQTAVISVGNTDCNEANYSFAVKAEVTCTNPVFINLNPQVQANTTASSCVAIVNYPLAITGIPAPGLSYTFSGATTGSGSGTGTGNTFNKGTTHVIVTAVNPCSTVLYEFDVIVSDITAPIAIAQNITVNLNANGAATITAAQINNGSSDNCGIASIALDKTSFDCSNVGANTVTLTVTDVNGNSSTATALVTVVDNINPTITAPANIAQGTDAGVCGATVNLGTPVTADNCSIATVSNNAPTLFPVGTTIV</sequence>
<evidence type="ECO:0000259" key="7">
    <source>
        <dbReference type="PROSITE" id="PS50825"/>
    </source>
</evidence>
<evidence type="ECO:0000256" key="1">
    <source>
        <dbReference type="ARBA" id="ARBA00004138"/>
    </source>
</evidence>
<dbReference type="PANTHER" id="PTHR24273:SF32">
    <property type="entry name" value="HYALIN"/>
    <property type="match status" value="1"/>
</dbReference>
<dbReference type="RefSeq" id="WP_133474055.1">
    <property type="nucleotide sequence ID" value="NZ_SNWP01000010.1"/>
</dbReference>
<name>A0A4R6J3E8_9BACT</name>
<dbReference type="InterPro" id="IPR013783">
    <property type="entry name" value="Ig-like_fold"/>
</dbReference>
<feature type="domain" description="HYR" evidence="7">
    <location>
        <begin position="1544"/>
        <end position="1629"/>
    </location>
</feature>
<dbReference type="PROSITE" id="PS50825">
    <property type="entry name" value="HYR"/>
    <property type="match status" value="2"/>
</dbReference>
<evidence type="ECO:0000256" key="4">
    <source>
        <dbReference type="ARBA" id="ARBA00022737"/>
    </source>
</evidence>
<dbReference type="NCBIfam" id="NF012200">
    <property type="entry name" value="choice_anch_D"/>
    <property type="match status" value="2"/>
</dbReference>
<feature type="domain" description="HYR" evidence="7">
    <location>
        <begin position="1199"/>
        <end position="1278"/>
    </location>
</feature>
<dbReference type="InterPro" id="IPR053879">
    <property type="entry name" value="HYDIN_VesB_CFA65-like_Ig"/>
</dbReference>
<organism evidence="8 9">
    <name type="scientific">Sediminibacterium goheungense</name>
    <dbReference type="NCBI Taxonomy" id="1086393"/>
    <lineage>
        <taxon>Bacteria</taxon>
        <taxon>Pseudomonadati</taxon>
        <taxon>Bacteroidota</taxon>
        <taxon>Chitinophagia</taxon>
        <taxon>Chitinophagales</taxon>
        <taxon>Chitinophagaceae</taxon>
        <taxon>Sediminibacterium</taxon>
    </lineage>
</organism>
<proteinExistence type="predicted"/>
<dbReference type="CDD" id="cd15482">
    <property type="entry name" value="Sialidase_non-viral"/>
    <property type="match status" value="1"/>
</dbReference>
<dbReference type="Pfam" id="PF02494">
    <property type="entry name" value="HYR"/>
    <property type="match status" value="3"/>
</dbReference>
<dbReference type="Gene3D" id="2.60.40.10">
    <property type="entry name" value="Immunoglobulins"/>
    <property type="match status" value="8"/>
</dbReference>
<keyword evidence="9" id="KW-1185">Reference proteome</keyword>
<feature type="non-terminal residue" evidence="8">
    <location>
        <position position="1972"/>
    </location>
</feature>
<comment type="caution">
    <text evidence="8">The sequence shown here is derived from an EMBL/GenBank/DDBJ whole genome shotgun (WGS) entry which is preliminary data.</text>
</comment>
<keyword evidence="3" id="KW-0963">Cytoplasm</keyword>
<gene>
    <name evidence="8" type="ORF">BC659_1547</name>
</gene>
<evidence type="ECO:0000256" key="3">
    <source>
        <dbReference type="ARBA" id="ARBA00022490"/>
    </source>
</evidence>
<dbReference type="OrthoDB" id="9803927at2"/>
<dbReference type="SUPFAM" id="SSF50939">
    <property type="entry name" value="Sialidases"/>
    <property type="match status" value="1"/>
</dbReference>
<dbReference type="EMBL" id="SNWP01000010">
    <property type="protein sequence ID" value="TDO29457.1"/>
    <property type="molecule type" value="Genomic_DNA"/>
</dbReference>
<keyword evidence="5" id="KW-0969">Cilium</keyword>
<evidence type="ECO:0000313" key="9">
    <source>
        <dbReference type="Proteomes" id="UP000295741"/>
    </source>
</evidence>
<dbReference type="InterPro" id="IPR036278">
    <property type="entry name" value="Sialidase_sf"/>
</dbReference>
<dbReference type="Proteomes" id="UP000295741">
    <property type="component" value="Unassembled WGS sequence"/>
</dbReference>
<keyword evidence="6" id="KW-0966">Cell projection</keyword>
<dbReference type="InterPro" id="IPR003410">
    <property type="entry name" value="HYR_dom"/>
</dbReference>
<evidence type="ECO:0000256" key="6">
    <source>
        <dbReference type="ARBA" id="ARBA00023273"/>
    </source>
</evidence>
<protein>
    <submittedName>
        <fullName evidence="8">Uncharacterized protein DUF1573</fullName>
    </submittedName>
</protein>
<dbReference type="GO" id="GO:0005737">
    <property type="term" value="C:cytoplasm"/>
    <property type="evidence" value="ECO:0007669"/>
    <property type="project" value="UniProtKB-SubCell"/>
</dbReference>
<accession>A0A4R6J3E8</accession>
<comment type="subcellular location">
    <subcellularLocation>
        <location evidence="1">Cell projection</location>
        <location evidence="1">Cilium</location>
    </subcellularLocation>
    <subcellularLocation>
        <location evidence="2">Cytoplasm</location>
    </subcellularLocation>
</comment>
<evidence type="ECO:0000256" key="2">
    <source>
        <dbReference type="ARBA" id="ARBA00004496"/>
    </source>
</evidence>
<dbReference type="Pfam" id="PF22544">
    <property type="entry name" value="HYDIN_VesB_CFA65-like_Ig"/>
    <property type="match status" value="2"/>
</dbReference>
<dbReference type="PANTHER" id="PTHR24273">
    <property type="entry name" value="FI04643P-RELATED"/>
    <property type="match status" value="1"/>
</dbReference>
<evidence type="ECO:0000313" key="8">
    <source>
        <dbReference type="EMBL" id="TDO29457.1"/>
    </source>
</evidence>
<evidence type="ECO:0000256" key="5">
    <source>
        <dbReference type="ARBA" id="ARBA00023069"/>
    </source>
</evidence>
<keyword evidence="4" id="KW-0677">Repeat</keyword>